<sequence>MKRTENIVDQRELITLTSADSLITLIDNQIKQIERDYLSDWERDHSYSKADRDARIQSLEEKKKYYKEMFSKAGNTPKIVVNVTLQDENTTVMQEDTEAIKL</sequence>
<keyword evidence="2" id="KW-1185">Reference proteome</keyword>
<proteinExistence type="predicted"/>
<gene>
    <name evidence="1" type="ORF">SAMN05216474_3157</name>
</gene>
<protein>
    <submittedName>
        <fullName evidence="1">Uncharacterized protein</fullName>
    </submittedName>
</protein>
<evidence type="ECO:0000313" key="2">
    <source>
        <dbReference type="Proteomes" id="UP000236454"/>
    </source>
</evidence>
<name>A0A1I7BWZ6_9FLAO</name>
<dbReference type="RefSeq" id="WP_090253427.1">
    <property type="nucleotide sequence ID" value="NZ_FPAS01000009.1"/>
</dbReference>
<dbReference type="Proteomes" id="UP000236454">
    <property type="component" value="Unassembled WGS sequence"/>
</dbReference>
<organism evidence="1 2">
    <name type="scientific">Lishizhenia tianjinensis</name>
    <dbReference type="NCBI Taxonomy" id="477690"/>
    <lineage>
        <taxon>Bacteria</taxon>
        <taxon>Pseudomonadati</taxon>
        <taxon>Bacteroidota</taxon>
        <taxon>Flavobacteriia</taxon>
        <taxon>Flavobacteriales</taxon>
        <taxon>Crocinitomicaceae</taxon>
        <taxon>Lishizhenia</taxon>
    </lineage>
</organism>
<dbReference type="EMBL" id="FPAS01000009">
    <property type="protein sequence ID" value="SFT91718.1"/>
    <property type="molecule type" value="Genomic_DNA"/>
</dbReference>
<dbReference type="AlphaFoldDB" id="A0A1I7BWZ6"/>
<dbReference type="STRING" id="477690.SAMN05216474_3157"/>
<evidence type="ECO:0000313" key="1">
    <source>
        <dbReference type="EMBL" id="SFT91718.1"/>
    </source>
</evidence>
<reference evidence="1 2" key="1">
    <citation type="submission" date="2016-10" db="EMBL/GenBank/DDBJ databases">
        <authorList>
            <person name="de Groot N.N."/>
        </authorList>
    </citation>
    <scope>NUCLEOTIDE SEQUENCE [LARGE SCALE GENOMIC DNA]</scope>
    <source>
        <strain evidence="1 2">CGMCC 1.7005</strain>
    </source>
</reference>
<accession>A0A1I7BWZ6</accession>